<name>A0A0E9VX14_ANGAN</name>
<dbReference type="EMBL" id="GBXM01026799">
    <property type="protein sequence ID" value="JAH81778.1"/>
    <property type="molecule type" value="Transcribed_RNA"/>
</dbReference>
<reference evidence="1" key="2">
    <citation type="journal article" date="2015" name="Fish Shellfish Immunol.">
        <title>Early steps in the European eel (Anguilla anguilla)-Vibrio vulnificus interaction in the gills: Role of the RtxA13 toxin.</title>
        <authorList>
            <person name="Callol A."/>
            <person name="Pajuelo D."/>
            <person name="Ebbesson L."/>
            <person name="Teles M."/>
            <person name="MacKenzie S."/>
            <person name="Amaro C."/>
        </authorList>
    </citation>
    <scope>NUCLEOTIDE SEQUENCE</scope>
</reference>
<reference evidence="1" key="1">
    <citation type="submission" date="2014-11" db="EMBL/GenBank/DDBJ databases">
        <authorList>
            <person name="Amaro Gonzalez C."/>
        </authorList>
    </citation>
    <scope>NUCLEOTIDE SEQUENCE</scope>
</reference>
<organism evidence="1">
    <name type="scientific">Anguilla anguilla</name>
    <name type="common">European freshwater eel</name>
    <name type="synonym">Muraena anguilla</name>
    <dbReference type="NCBI Taxonomy" id="7936"/>
    <lineage>
        <taxon>Eukaryota</taxon>
        <taxon>Metazoa</taxon>
        <taxon>Chordata</taxon>
        <taxon>Craniata</taxon>
        <taxon>Vertebrata</taxon>
        <taxon>Euteleostomi</taxon>
        <taxon>Actinopterygii</taxon>
        <taxon>Neopterygii</taxon>
        <taxon>Teleostei</taxon>
        <taxon>Anguilliformes</taxon>
        <taxon>Anguillidae</taxon>
        <taxon>Anguilla</taxon>
    </lineage>
</organism>
<evidence type="ECO:0000313" key="1">
    <source>
        <dbReference type="EMBL" id="JAH81778.1"/>
    </source>
</evidence>
<sequence>MTPMNRAPTLIKPAFNFLNQGTPILCSRHRVDGPPLLASAGITHLAHTPERTKLPIFIHLYSWIFAEAIQHRQCPHLVLKL</sequence>
<accession>A0A0E9VX14</accession>
<protein>
    <submittedName>
        <fullName evidence="1">Uncharacterized protein</fullName>
    </submittedName>
</protein>
<dbReference type="AlphaFoldDB" id="A0A0E9VX14"/>
<proteinExistence type="predicted"/>